<evidence type="ECO:0000256" key="1">
    <source>
        <dbReference type="SAM" id="MobiDB-lite"/>
    </source>
</evidence>
<dbReference type="Gene3D" id="1.10.260.40">
    <property type="entry name" value="lambda repressor-like DNA-binding domains"/>
    <property type="match status" value="1"/>
</dbReference>
<feature type="compositionally biased region" description="Basic and acidic residues" evidence="1">
    <location>
        <begin position="79"/>
        <end position="93"/>
    </location>
</feature>
<keyword evidence="3" id="KW-1185">Reference proteome</keyword>
<name>A0A8J3Z7I3_9ACTN</name>
<gene>
    <name evidence="2" type="ORF">Vau01_038910</name>
</gene>
<protein>
    <recommendedName>
        <fullName evidence="4">HTH cro/C1-type domain-containing protein</fullName>
    </recommendedName>
</protein>
<reference evidence="2" key="1">
    <citation type="submission" date="2021-01" db="EMBL/GenBank/DDBJ databases">
        <title>Whole genome shotgun sequence of Virgisporangium aurantiacum NBRC 16421.</title>
        <authorList>
            <person name="Komaki H."/>
            <person name="Tamura T."/>
        </authorList>
    </citation>
    <scope>NUCLEOTIDE SEQUENCE</scope>
    <source>
        <strain evidence="2">NBRC 16421</strain>
    </source>
</reference>
<evidence type="ECO:0000313" key="2">
    <source>
        <dbReference type="EMBL" id="GIJ56375.1"/>
    </source>
</evidence>
<comment type="caution">
    <text evidence="2">The sequence shown here is derived from an EMBL/GenBank/DDBJ whole genome shotgun (WGS) entry which is preliminary data.</text>
</comment>
<dbReference type="Proteomes" id="UP000612585">
    <property type="component" value="Unassembled WGS sequence"/>
</dbReference>
<accession>A0A8J3Z7I3</accession>
<evidence type="ECO:0000313" key="3">
    <source>
        <dbReference type="Proteomes" id="UP000612585"/>
    </source>
</evidence>
<dbReference type="InterPro" id="IPR010982">
    <property type="entry name" value="Lambda_DNA-bd_dom_sf"/>
</dbReference>
<feature type="region of interest" description="Disordered" evidence="1">
    <location>
        <begin position="74"/>
        <end position="113"/>
    </location>
</feature>
<dbReference type="AlphaFoldDB" id="A0A8J3Z7I3"/>
<evidence type="ECO:0008006" key="4">
    <source>
        <dbReference type="Google" id="ProtNLM"/>
    </source>
</evidence>
<dbReference type="EMBL" id="BOPG01000024">
    <property type="protein sequence ID" value="GIJ56375.1"/>
    <property type="molecule type" value="Genomic_DNA"/>
</dbReference>
<dbReference type="GO" id="GO:0003677">
    <property type="term" value="F:DNA binding"/>
    <property type="evidence" value="ECO:0007669"/>
    <property type="project" value="InterPro"/>
</dbReference>
<dbReference type="RefSeq" id="WP_203994638.1">
    <property type="nucleotide sequence ID" value="NZ_BOPG01000024.1"/>
</dbReference>
<organism evidence="2 3">
    <name type="scientific">Virgisporangium aurantiacum</name>
    <dbReference type="NCBI Taxonomy" id="175570"/>
    <lineage>
        <taxon>Bacteria</taxon>
        <taxon>Bacillati</taxon>
        <taxon>Actinomycetota</taxon>
        <taxon>Actinomycetes</taxon>
        <taxon>Micromonosporales</taxon>
        <taxon>Micromonosporaceae</taxon>
        <taxon>Virgisporangium</taxon>
    </lineage>
</organism>
<proteinExistence type="predicted"/>
<sequence length="448" mass="48446">MVVTPRWTGLEAAALRQARRMSIRAYAAHLGVSPATVANWDSRGERARLNTETQQLLDIDLARASDDIQERFTATISKGRPDKSTETEPDRLLASEAITDIESSEGGRDGGGLAATSVRRRSLLWGLATVTAATGVVGTGHGPRRRIGLADVSRLTALTSLYRLADQEFGGGGLVDDVDSFAQSASALLDHAVSDAARTPLLVAIASARDLAAWTAFDATRHSDAQRHFAAAERFAIEAGDRQLVAHVRYGQAKQMQHLRHNRDALDILRTAHQQLDATPALTTILRGAEAASRAAIGDWESAKRALASSSEAFTDVDPGNEPEWLGLLDKGELLAQYGRVYRDWARADRRHGDDAVRWVTDAINAFGPQSMRSTVLNQVGLASAYFLADAPDLALEAGNAARRQAETLTSPRVIERIANLRRDATRYMHLPAVADFVRTLPQPAPAA</sequence>